<feature type="transmembrane region" description="Helical" evidence="4">
    <location>
        <begin position="499"/>
        <end position="518"/>
    </location>
</feature>
<keyword evidence="3" id="KW-0833">Ubl conjugation pathway</keyword>
<dbReference type="Pfam" id="PF05048">
    <property type="entry name" value="NosD"/>
    <property type="match status" value="2"/>
</dbReference>
<dbReference type="InterPro" id="IPR007742">
    <property type="entry name" value="NosD_dom"/>
</dbReference>
<dbReference type="InterPro" id="IPR006626">
    <property type="entry name" value="PbH1"/>
</dbReference>
<dbReference type="Gene3D" id="2.160.20.10">
    <property type="entry name" value="Single-stranded right-handed beta-helix, Pectin lyase-like"/>
    <property type="match status" value="2"/>
</dbReference>
<comment type="caution">
    <text evidence="6">The sequence shown here is derived from an EMBL/GenBank/DDBJ whole genome shotgun (WGS) entry which is preliminary data.</text>
</comment>
<keyword evidence="4" id="KW-0472">Membrane</keyword>
<dbReference type="PANTHER" id="PTHR22990:SF15">
    <property type="entry name" value="F-BOX ONLY PROTEIN 10"/>
    <property type="match status" value="1"/>
</dbReference>
<dbReference type="InterPro" id="IPR012334">
    <property type="entry name" value="Pectin_lyas_fold"/>
</dbReference>
<keyword evidence="4" id="KW-0812">Transmembrane</keyword>
<dbReference type="AlphaFoldDB" id="A0A0M0BVM9"/>
<evidence type="ECO:0000313" key="7">
    <source>
        <dbReference type="Proteomes" id="UP000037237"/>
    </source>
</evidence>
<gene>
    <name evidence="6" type="ORF">AC477_02625</name>
</gene>
<evidence type="ECO:0000256" key="3">
    <source>
        <dbReference type="ARBA" id="ARBA00022786"/>
    </source>
</evidence>
<dbReference type="PANTHER" id="PTHR22990">
    <property type="entry name" value="F-BOX ONLY PROTEIN"/>
    <property type="match status" value="1"/>
</dbReference>
<dbReference type="SUPFAM" id="SSF51126">
    <property type="entry name" value="Pectin lyase-like"/>
    <property type="match status" value="2"/>
</dbReference>
<evidence type="ECO:0000256" key="1">
    <source>
        <dbReference type="ARBA" id="ARBA00004906"/>
    </source>
</evidence>
<evidence type="ECO:0000313" key="6">
    <source>
        <dbReference type="EMBL" id="KON32673.1"/>
    </source>
</evidence>
<dbReference type="SMART" id="SM00710">
    <property type="entry name" value="PbH1"/>
    <property type="match status" value="11"/>
</dbReference>
<evidence type="ECO:0000256" key="2">
    <source>
        <dbReference type="ARBA" id="ARBA00022737"/>
    </source>
</evidence>
<dbReference type="NCBIfam" id="TIGR03804">
    <property type="entry name" value="para_beta_helix"/>
    <property type="match status" value="5"/>
</dbReference>
<sequence length="526" mass="58767">MRKSVSIFALLLFLSIGMFNCSQFSNFVYANFSFPTIPSHSIEITKDGNVSGTNSIQRNDNIYIFTEDIIGNIVIFSNDIIIDGDGYTLLGNGSGTGIWLQEKNNVEIKNLHVRNFHNGMIFTWGNTGTGCKNITLSRNTITDNQYGVTFRVSENNHLMGNTIANNTYGITITPSPNNTFKNNQLTNNLHSLWFECTETVGVANYVNDIDESNIIDGKPIIYWVNQQNKTVPSNAGYVALINCKNITVQNLILTNNSPGIMLVATNNSHVTKNHITSALSPRGYGIVLFALDKQCIGNTITENNITSNIHGILSWKSENTIITKNTISNNQENGIYLFGCKNTIISENIITANHLNGIYIWGDTSLGFSSNNTLSDNQIRNNKNGILIESASNMKILGNIIKSNSGWGLILNYLGYNSFSNNTIYHNDFFNNQQVLYDDDDEPARDIWNNGEEGNYWSDYNGTDNDGDGIGDTPYIINEENQDNYPLMNQLDIGIIPEFPSWTILPIFLSVTFFVIVFKKKLFQNP</sequence>
<evidence type="ECO:0000256" key="4">
    <source>
        <dbReference type="SAM" id="Phobius"/>
    </source>
</evidence>
<dbReference type="InterPro" id="IPR011050">
    <property type="entry name" value="Pectin_lyase_fold/virulence"/>
</dbReference>
<comment type="pathway">
    <text evidence="1">Protein modification; protein ubiquitination.</text>
</comment>
<feature type="domain" description="Periplasmic copper-binding protein NosD beta helix" evidence="5">
    <location>
        <begin position="60"/>
        <end position="226"/>
    </location>
</feature>
<dbReference type="EMBL" id="LFWU01000057">
    <property type="protein sequence ID" value="KON32673.1"/>
    <property type="molecule type" value="Genomic_DNA"/>
</dbReference>
<keyword evidence="4" id="KW-1133">Transmembrane helix</keyword>
<reference evidence="6 7" key="1">
    <citation type="submission" date="2015-06" db="EMBL/GenBank/DDBJ databases">
        <title>New insights into the roles of widespread benthic archaea in carbon and nitrogen cycling.</title>
        <authorList>
            <person name="Lazar C.S."/>
            <person name="Baker B.J."/>
            <person name="Seitz K.W."/>
            <person name="Hyde A.S."/>
            <person name="Dick G.J."/>
            <person name="Hinrichs K.-U."/>
            <person name="Teske A.P."/>
        </authorList>
    </citation>
    <scope>NUCLEOTIDE SEQUENCE [LARGE SCALE GENOMIC DNA]</scope>
    <source>
        <strain evidence="6">SG8-32-1</strain>
    </source>
</reference>
<organism evidence="6 7">
    <name type="scientific">miscellaneous Crenarchaeota group-1 archaeon SG8-32-1</name>
    <dbReference type="NCBI Taxonomy" id="1685124"/>
    <lineage>
        <taxon>Archaea</taxon>
        <taxon>Candidatus Bathyarchaeota</taxon>
        <taxon>MCG-1</taxon>
    </lineage>
</organism>
<feature type="domain" description="Periplasmic copper-binding protein NosD beta helix" evidence="5">
    <location>
        <begin position="297"/>
        <end position="462"/>
    </location>
</feature>
<keyword evidence="2" id="KW-0677">Repeat</keyword>
<name>A0A0M0BVM9_9ARCH</name>
<evidence type="ECO:0000259" key="5">
    <source>
        <dbReference type="Pfam" id="PF05048"/>
    </source>
</evidence>
<dbReference type="InterPro" id="IPR022441">
    <property type="entry name" value="Para_beta_helix_rpt-2"/>
</dbReference>
<accession>A0A0M0BVM9</accession>
<protein>
    <recommendedName>
        <fullName evidence="5">Periplasmic copper-binding protein NosD beta helix domain-containing protein</fullName>
    </recommendedName>
</protein>
<dbReference type="InterPro" id="IPR051550">
    <property type="entry name" value="SCF-Subunits/Alg-Epimerases"/>
</dbReference>
<dbReference type="Proteomes" id="UP000037237">
    <property type="component" value="Unassembled WGS sequence"/>
</dbReference>
<proteinExistence type="predicted"/>